<dbReference type="EMBL" id="CP060634">
    <property type="protein sequence ID" value="QNM05280.1"/>
    <property type="molecule type" value="Genomic_DNA"/>
</dbReference>
<feature type="transmembrane region" description="Helical" evidence="1">
    <location>
        <begin position="107"/>
        <end position="126"/>
    </location>
</feature>
<dbReference type="AlphaFoldDB" id="A0A7G9G398"/>
<feature type="transmembrane region" description="Helical" evidence="1">
    <location>
        <begin position="43"/>
        <end position="65"/>
    </location>
</feature>
<evidence type="ECO:0000256" key="1">
    <source>
        <dbReference type="SAM" id="Phobius"/>
    </source>
</evidence>
<keyword evidence="1" id="KW-1133">Transmembrane helix</keyword>
<sequence length="442" mass="50509">MKKIVGILMTAAGAVLFLLSALLVVHQITEWMKWGFYKSELRLFSILFIFMILTALLCIMGIQLIRKQNGAAEKAGFCEESAGTEWQAAAPDKKIYKSAPGLLVAEFAKKLVLIGFFLFLLFYVLLDGLKYLALAKGVCMGIWLTCTLSLSSFWAFYWCRIRIEVSTSGLRFCRGNRKYAEYPLNTGFWAVTEKKRLNGIFTGTNRLIFVPVRPHYNKVLNCYGIQALDFSDLMEDINKLRKDGTFEKIPEELTAEYIYEACDKREFQIPREKLLKRERRRAAQIGIGCAAAGAVLAALWFCLLYKKPMDANAVFLILVIFLLFCVPLPVLQAFRCFTYSKKMPERIVLADSSLRVDETSYPAREIKRISMTPVGFRRSRNGTSFHRIMAVRSEAKREEYHLGSTTSGGVPEELIYDEYGELVASLRQWCSRHSISFQEDRE</sequence>
<keyword evidence="1" id="KW-0472">Membrane</keyword>
<reference evidence="2 3" key="1">
    <citation type="submission" date="2020-08" db="EMBL/GenBank/DDBJ databases">
        <authorList>
            <person name="Liu C."/>
            <person name="Sun Q."/>
        </authorList>
    </citation>
    <scope>NUCLEOTIDE SEQUENCE [LARGE SCALE GENOMIC DNA]</scope>
    <source>
        <strain evidence="2 3">NSJ-38</strain>
    </source>
</reference>
<feature type="transmembrane region" description="Helical" evidence="1">
    <location>
        <begin position="132"/>
        <end position="157"/>
    </location>
</feature>
<dbReference type="RefSeq" id="WP_249302139.1">
    <property type="nucleotide sequence ID" value="NZ_CP060634.1"/>
</dbReference>
<dbReference type="KEGG" id="qdo:H9Q78_12675"/>
<evidence type="ECO:0000313" key="3">
    <source>
        <dbReference type="Proteomes" id="UP000515823"/>
    </source>
</evidence>
<keyword evidence="3" id="KW-1185">Reference proteome</keyword>
<feature type="transmembrane region" description="Helical" evidence="1">
    <location>
        <begin position="282"/>
        <end position="301"/>
    </location>
</feature>
<proteinExistence type="predicted"/>
<keyword evidence="1" id="KW-0812">Transmembrane</keyword>
<organism evidence="2 3">
    <name type="scientific">Qiania dongpingensis</name>
    <dbReference type="NCBI Taxonomy" id="2763669"/>
    <lineage>
        <taxon>Bacteria</taxon>
        <taxon>Bacillati</taxon>
        <taxon>Bacillota</taxon>
        <taxon>Clostridia</taxon>
        <taxon>Lachnospirales</taxon>
        <taxon>Lachnospiraceae</taxon>
        <taxon>Qiania</taxon>
    </lineage>
</organism>
<accession>A0A7G9G398</accession>
<protein>
    <submittedName>
        <fullName evidence="2">Uncharacterized protein</fullName>
    </submittedName>
</protein>
<name>A0A7G9G398_9FIRM</name>
<feature type="transmembrane region" description="Helical" evidence="1">
    <location>
        <begin position="313"/>
        <end position="334"/>
    </location>
</feature>
<gene>
    <name evidence="2" type="ORF">H9Q78_12675</name>
</gene>
<dbReference type="Proteomes" id="UP000515823">
    <property type="component" value="Chromosome"/>
</dbReference>
<evidence type="ECO:0000313" key="2">
    <source>
        <dbReference type="EMBL" id="QNM05280.1"/>
    </source>
</evidence>